<evidence type="ECO:0000313" key="2">
    <source>
        <dbReference type="Proteomes" id="UP000002730"/>
    </source>
</evidence>
<dbReference type="RefSeq" id="WP_010075023.1">
    <property type="nucleotide sequence ID" value="NC_014393.1"/>
</dbReference>
<gene>
    <name evidence="1" type="ordered locus">Clocel_0430</name>
</gene>
<reference evidence="1 2" key="1">
    <citation type="submission" date="2010-08" db="EMBL/GenBank/DDBJ databases">
        <title>Complete sequence of Clostridium cellulovorans 743B.</title>
        <authorList>
            <consortium name="US DOE Joint Genome Institute"/>
            <person name="Lucas S."/>
            <person name="Copeland A."/>
            <person name="Lapidus A."/>
            <person name="Cheng J.-F."/>
            <person name="Bruce D."/>
            <person name="Goodwin L."/>
            <person name="Pitluck S."/>
            <person name="Chertkov O."/>
            <person name="Detter J.C."/>
            <person name="Han C."/>
            <person name="Tapia R."/>
            <person name="Land M."/>
            <person name="Hauser L."/>
            <person name="Chang Y.-J."/>
            <person name="Jeffries C."/>
            <person name="Kyrpides N."/>
            <person name="Ivanova N."/>
            <person name="Mikhailova N."/>
            <person name="Hemme C.L."/>
            <person name="Woyke T."/>
        </authorList>
    </citation>
    <scope>NUCLEOTIDE SEQUENCE [LARGE SCALE GENOMIC DNA]</scope>
    <source>
        <strain evidence="2">ATCC 35296 / DSM 3052 / OCM 3 / 743B</strain>
    </source>
</reference>
<accession>D9SQE0</accession>
<sequence>MYSLNNNPEGQVYKELLDIAFDACDEFILVQRPDMDFEESAQRIIKLLEPFLIEKKKSRSWPGTTLLEQIADVYRYRADKEAQKILLEATESLYSWVQPKLPEDLCFFKNKNTWMSSTAHERQCDFESLSDDEVLRLKKLSGLQIRKI</sequence>
<proteinExistence type="predicted"/>
<keyword evidence="2" id="KW-1185">Reference proteome</keyword>
<dbReference type="STRING" id="573061.Clocel_0430"/>
<dbReference type="OrthoDB" id="268235at2"/>
<name>D9SQE0_CLOC7</name>
<protein>
    <submittedName>
        <fullName evidence="1">Uncharacterized protein</fullName>
    </submittedName>
</protein>
<dbReference type="KEGG" id="ccb:Clocel_0430"/>
<dbReference type="AlphaFoldDB" id="D9SQE0"/>
<dbReference type="HOGENOM" id="CLU_147237_0_0_9"/>
<dbReference type="EMBL" id="CP002160">
    <property type="protein sequence ID" value="ADL50207.1"/>
    <property type="molecule type" value="Genomic_DNA"/>
</dbReference>
<evidence type="ECO:0000313" key="1">
    <source>
        <dbReference type="EMBL" id="ADL50207.1"/>
    </source>
</evidence>
<dbReference type="Proteomes" id="UP000002730">
    <property type="component" value="Chromosome"/>
</dbReference>
<dbReference type="eggNOG" id="ENOG5030IK9">
    <property type="taxonomic scope" value="Bacteria"/>
</dbReference>
<organism evidence="1 2">
    <name type="scientific">Clostridium cellulovorans (strain ATCC 35296 / DSM 3052 / OCM 3 / 743B)</name>
    <dbReference type="NCBI Taxonomy" id="573061"/>
    <lineage>
        <taxon>Bacteria</taxon>
        <taxon>Bacillati</taxon>
        <taxon>Bacillota</taxon>
        <taxon>Clostridia</taxon>
        <taxon>Eubacteriales</taxon>
        <taxon>Clostridiaceae</taxon>
        <taxon>Clostridium</taxon>
    </lineage>
</organism>